<sequence length="77" mass="8632">MIILMLVPYVKGWYYIGNFVVIILIQVFIVLGFGISVILLICIRKVAKASLTKAVADNDEMEGIFSSSMDPLKEDHK</sequence>
<protein>
    <submittedName>
        <fullName evidence="2">Uncharacterized protein</fullName>
    </submittedName>
</protein>
<keyword evidence="1" id="KW-0812">Transmembrane</keyword>
<dbReference type="AlphaFoldDB" id="A0AAW1Y9H1"/>
<keyword evidence="3" id="KW-1185">Reference proteome</keyword>
<reference evidence="2 3" key="1">
    <citation type="journal article" date="2023" name="G3 (Bethesda)">
        <title>A chromosome-length genome assembly and annotation of blackberry (Rubus argutus, cv. 'Hillquist').</title>
        <authorList>
            <person name="Bruna T."/>
            <person name="Aryal R."/>
            <person name="Dudchenko O."/>
            <person name="Sargent D.J."/>
            <person name="Mead D."/>
            <person name="Buti M."/>
            <person name="Cavallini A."/>
            <person name="Hytonen T."/>
            <person name="Andres J."/>
            <person name="Pham M."/>
            <person name="Weisz D."/>
            <person name="Mascagni F."/>
            <person name="Usai G."/>
            <person name="Natali L."/>
            <person name="Bassil N."/>
            <person name="Fernandez G.E."/>
            <person name="Lomsadze A."/>
            <person name="Armour M."/>
            <person name="Olukolu B."/>
            <person name="Poorten T."/>
            <person name="Britton C."/>
            <person name="Davik J."/>
            <person name="Ashrafi H."/>
            <person name="Aiden E.L."/>
            <person name="Borodovsky M."/>
            <person name="Worthington M."/>
        </authorList>
    </citation>
    <scope>NUCLEOTIDE SEQUENCE [LARGE SCALE GENOMIC DNA]</scope>
    <source>
        <strain evidence="2">PI 553951</strain>
    </source>
</reference>
<evidence type="ECO:0000256" key="1">
    <source>
        <dbReference type="SAM" id="Phobius"/>
    </source>
</evidence>
<comment type="caution">
    <text evidence="2">The sequence shown here is derived from an EMBL/GenBank/DDBJ whole genome shotgun (WGS) entry which is preliminary data.</text>
</comment>
<organism evidence="2 3">
    <name type="scientific">Rubus argutus</name>
    <name type="common">Southern blackberry</name>
    <dbReference type="NCBI Taxonomy" id="59490"/>
    <lineage>
        <taxon>Eukaryota</taxon>
        <taxon>Viridiplantae</taxon>
        <taxon>Streptophyta</taxon>
        <taxon>Embryophyta</taxon>
        <taxon>Tracheophyta</taxon>
        <taxon>Spermatophyta</taxon>
        <taxon>Magnoliopsida</taxon>
        <taxon>eudicotyledons</taxon>
        <taxon>Gunneridae</taxon>
        <taxon>Pentapetalae</taxon>
        <taxon>rosids</taxon>
        <taxon>fabids</taxon>
        <taxon>Rosales</taxon>
        <taxon>Rosaceae</taxon>
        <taxon>Rosoideae</taxon>
        <taxon>Rosoideae incertae sedis</taxon>
        <taxon>Rubus</taxon>
    </lineage>
</organism>
<evidence type="ECO:0000313" key="3">
    <source>
        <dbReference type="Proteomes" id="UP001457282"/>
    </source>
</evidence>
<dbReference type="EMBL" id="JBEDUW010000002">
    <property type="protein sequence ID" value="KAK9945367.1"/>
    <property type="molecule type" value="Genomic_DNA"/>
</dbReference>
<dbReference type="Proteomes" id="UP001457282">
    <property type="component" value="Unassembled WGS sequence"/>
</dbReference>
<evidence type="ECO:0000313" key="2">
    <source>
        <dbReference type="EMBL" id="KAK9945367.1"/>
    </source>
</evidence>
<proteinExistence type="predicted"/>
<gene>
    <name evidence="2" type="ORF">M0R45_010887</name>
</gene>
<feature type="transmembrane region" description="Helical" evidence="1">
    <location>
        <begin position="12"/>
        <end position="43"/>
    </location>
</feature>
<keyword evidence="1" id="KW-1133">Transmembrane helix</keyword>
<name>A0AAW1Y9H1_RUBAR</name>
<keyword evidence="1" id="KW-0472">Membrane</keyword>
<accession>A0AAW1Y9H1</accession>